<dbReference type="InterPro" id="IPR001382">
    <property type="entry name" value="Glyco_hydro_47"/>
</dbReference>
<proteinExistence type="inferred from homology"/>
<dbReference type="GO" id="GO:0044322">
    <property type="term" value="C:endoplasmic reticulum quality control compartment"/>
    <property type="evidence" value="ECO:0007669"/>
    <property type="project" value="GOC"/>
</dbReference>
<evidence type="ECO:0000256" key="2">
    <source>
        <dbReference type="ARBA" id="ARBA00007658"/>
    </source>
</evidence>
<feature type="binding site" evidence="5">
    <location>
        <position position="62"/>
    </location>
    <ligand>
        <name>Ca(2+)</name>
        <dbReference type="ChEBI" id="CHEBI:29108"/>
    </ligand>
</feature>
<dbReference type="GO" id="GO:0016020">
    <property type="term" value="C:membrane"/>
    <property type="evidence" value="ECO:0007669"/>
    <property type="project" value="InterPro"/>
</dbReference>
<evidence type="ECO:0000256" key="1">
    <source>
        <dbReference type="ARBA" id="ARBA00004240"/>
    </source>
</evidence>
<dbReference type="EMBL" id="UYRU01044973">
    <property type="protein sequence ID" value="VDK88263.1"/>
    <property type="molecule type" value="Genomic_DNA"/>
</dbReference>
<dbReference type="GO" id="GO:1904380">
    <property type="term" value="P:endoplasmic reticulum mannose trimming"/>
    <property type="evidence" value="ECO:0007669"/>
    <property type="project" value="InterPro"/>
</dbReference>
<dbReference type="InterPro" id="IPR036026">
    <property type="entry name" value="Seven-hairpin_glycosidases"/>
</dbReference>
<dbReference type="PANTHER" id="PTHR45679">
    <property type="entry name" value="ER DEGRADATION-ENHANCING ALPHA-MANNOSIDASE-LIKE PROTEIN 2"/>
    <property type="match status" value="1"/>
</dbReference>
<keyword evidence="3" id="KW-0256">Endoplasmic reticulum</keyword>
<keyword evidence="4" id="KW-0325">Glycoprotein</keyword>
<dbReference type="PANTHER" id="PTHR45679:SF6">
    <property type="entry name" value="ER DEGRADATION-ENHANCING ALPHA-MANNOSIDASE-LIKE PROTEIN 2"/>
    <property type="match status" value="1"/>
</dbReference>
<dbReference type="Gene3D" id="1.50.10.10">
    <property type="match status" value="1"/>
</dbReference>
<reference evidence="6 7" key="1">
    <citation type="submission" date="2018-11" db="EMBL/GenBank/DDBJ databases">
        <authorList>
            <consortium name="Pathogen Informatics"/>
        </authorList>
    </citation>
    <scope>NUCLEOTIDE SEQUENCE [LARGE SCALE GENOMIC DNA]</scope>
</reference>
<comment type="similarity">
    <text evidence="2">Belongs to the glycosyl hydrolase 47 family.</text>
</comment>
<dbReference type="OrthoDB" id="8118055at2759"/>
<keyword evidence="5" id="KW-0479">Metal-binding</keyword>
<dbReference type="GO" id="GO:0005509">
    <property type="term" value="F:calcium ion binding"/>
    <property type="evidence" value="ECO:0007669"/>
    <property type="project" value="InterPro"/>
</dbReference>
<protein>
    <recommendedName>
        <fullName evidence="8">Alpha-1,2-Mannosidase</fullName>
    </recommendedName>
</protein>
<gene>
    <name evidence="6" type="ORF">DILT_LOCUS4179</name>
</gene>
<dbReference type="SUPFAM" id="SSF48225">
    <property type="entry name" value="Seven-hairpin glycosidases"/>
    <property type="match status" value="1"/>
</dbReference>
<dbReference type="GO" id="GO:0004571">
    <property type="term" value="F:mannosyl-oligosaccharide 1,2-alpha-mannosidase activity"/>
    <property type="evidence" value="ECO:0007669"/>
    <property type="project" value="InterPro"/>
</dbReference>
<evidence type="ECO:0000256" key="4">
    <source>
        <dbReference type="ARBA" id="ARBA00023180"/>
    </source>
</evidence>
<comment type="subcellular location">
    <subcellularLocation>
        <location evidence="1">Endoplasmic reticulum</location>
    </subcellularLocation>
</comment>
<sequence>MESFFLSETTKYLYLLFDTDNFLHTVPSEDRVSGINSASPSPTWASSEQLCEPESGGYIFNTEAHPLDSSLIHLNTMAAKVGSEEWLSSLWQDMSGILMLSPSEEKYPPGYVPPLMRRSPPLMTCPNIPFSVQLMSFQDLDTVDLR</sequence>
<dbReference type="InterPro" id="IPR012341">
    <property type="entry name" value="6hp_glycosidase-like_sf"/>
</dbReference>
<keyword evidence="5" id="KW-0106">Calcium</keyword>
<name>A0A3P6TZM7_DIBLA</name>
<dbReference type="InterPro" id="IPR044674">
    <property type="entry name" value="EDEM1/2/3"/>
</dbReference>
<organism evidence="6 7">
    <name type="scientific">Dibothriocephalus latus</name>
    <name type="common">Fish tapeworm</name>
    <name type="synonym">Diphyllobothrium latum</name>
    <dbReference type="NCBI Taxonomy" id="60516"/>
    <lineage>
        <taxon>Eukaryota</taxon>
        <taxon>Metazoa</taxon>
        <taxon>Spiralia</taxon>
        <taxon>Lophotrochozoa</taxon>
        <taxon>Platyhelminthes</taxon>
        <taxon>Cestoda</taxon>
        <taxon>Eucestoda</taxon>
        <taxon>Diphyllobothriidea</taxon>
        <taxon>Diphyllobothriidae</taxon>
        <taxon>Dibothriocephalus</taxon>
    </lineage>
</organism>
<evidence type="ECO:0000256" key="5">
    <source>
        <dbReference type="PIRSR" id="PIRSR601382-2"/>
    </source>
</evidence>
<comment type="cofactor">
    <cofactor evidence="5">
        <name>Ca(2+)</name>
        <dbReference type="ChEBI" id="CHEBI:29108"/>
    </cofactor>
</comment>
<keyword evidence="7" id="KW-1185">Reference proteome</keyword>
<evidence type="ECO:0008006" key="8">
    <source>
        <dbReference type="Google" id="ProtNLM"/>
    </source>
</evidence>
<accession>A0A3P6TZM7</accession>
<dbReference type="Proteomes" id="UP000281553">
    <property type="component" value="Unassembled WGS sequence"/>
</dbReference>
<evidence type="ECO:0000313" key="6">
    <source>
        <dbReference type="EMBL" id="VDK88263.1"/>
    </source>
</evidence>
<dbReference type="Pfam" id="PF01532">
    <property type="entry name" value="Glyco_hydro_47"/>
    <property type="match status" value="1"/>
</dbReference>
<evidence type="ECO:0000313" key="7">
    <source>
        <dbReference type="Proteomes" id="UP000281553"/>
    </source>
</evidence>
<evidence type="ECO:0000256" key="3">
    <source>
        <dbReference type="ARBA" id="ARBA00022824"/>
    </source>
</evidence>
<dbReference type="AlphaFoldDB" id="A0A3P6TZM7"/>
<dbReference type="GO" id="GO:0005975">
    <property type="term" value="P:carbohydrate metabolic process"/>
    <property type="evidence" value="ECO:0007669"/>
    <property type="project" value="InterPro"/>
</dbReference>